<dbReference type="EMBL" id="BKAJ01000148">
    <property type="protein sequence ID" value="GEP60054.1"/>
    <property type="molecule type" value="Genomic_DNA"/>
</dbReference>
<dbReference type="Pfam" id="PF03797">
    <property type="entry name" value="Autotransporter"/>
    <property type="match status" value="1"/>
</dbReference>
<dbReference type="InterPro" id="IPR012332">
    <property type="entry name" value="Autotransporter_pectin_lyase_C"/>
</dbReference>
<dbReference type="InterPro" id="IPR036709">
    <property type="entry name" value="Autotransporte_beta_dom_sf"/>
</dbReference>
<dbReference type="Pfam" id="PF12951">
    <property type="entry name" value="PATR"/>
    <property type="match status" value="4"/>
</dbReference>
<reference evidence="4 5" key="1">
    <citation type="submission" date="2019-07" db="EMBL/GenBank/DDBJ databases">
        <title>Whole genome shotgun sequence of Reyranella soli NBRC 108950.</title>
        <authorList>
            <person name="Hosoyama A."/>
            <person name="Uohara A."/>
            <person name="Ohji S."/>
            <person name="Ichikawa N."/>
        </authorList>
    </citation>
    <scope>NUCLEOTIDE SEQUENCE [LARGE SCALE GENOMIC DNA]</scope>
    <source>
        <strain evidence="4 5">NBRC 108950</strain>
    </source>
</reference>
<accession>A0A512NM78</accession>
<dbReference type="PANTHER" id="PTHR35037:SF3">
    <property type="entry name" value="C-TERMINAL REGION OF AIDA-LIKE PROTEIN"/>
    <property type="match status" value="1"/>
</dbReference>
<gene>
    <name evidence="4" type="ORF">RSO01_72200</name>
</gene>
<dbReference type="SMART" id="SM00869">
    <property type="entry name" value="Autotransporter"/>
    <property type="match status" value="1"/>
</dbReference>
<feature type="chain" id="PRO_5022245902" description="Autotransporter domain-containing protein" evidence="2">
    <location>
        <begin position="19"/>
        <end position="1008"/>
    </location>
</feature>
<dbReference type="PANTHER" id="PTHR35037">
    <property type="entry name" value="C-TERMINAL REGION OF AIDA-LIKE PROTEIN"/>
    <property type="match status" value="1"/>
</dbReference>
<evidence type="ECO:0000256" key="2">
    <source>
        <dbReference type="SAM" id="SignalP"/>
    </source>
</evidence>
<dbReference type="Proteomes" id="UP000321058">
    <property type="component" value="Unassembled WGS sequence"/>
</dbReference>
<dbReference type="PROSITE" id="PS51208">
    <property type="entry name" value="AUTOTRANSPORTER"/>
    <property type="match status" value="1"/>
</dbReference>
<evidence type="ECO:0000313" key="5">
    <source>
        <dbReference type="Proteomes" id="UP000321058"/>
    </source>
</evidence>
<dbReference type="InterPro" id="IPR006315">
    <property type="entry name" value="OM_autotransptr_brl_dom"/>
</dbReference>
<dbReference type="RefSeq" id="WP_170303616.1">
    <property type="nucleotide sequence ID" value="NZ_BKAJ01000148.1"/>
</dbReference>
<evidence type="ECO:0000259" key="3">
    <source>
        <dbReference type="PROSITE" id="PS51208"/>
    </source>
</evidence>
<dbReference type="NCBIfam" id="TIGR02601">
    <property type="entry name" value="autotrns_rpt"/>
    <property type="match status" value="4"/>
</dbReference>
<dbReference type="SUPFAM" id="SSF103515">
    <property type="entry name" value="Autotransporter"/>
    <property type="match status" value="1"/>
</dbReference>
<evidence type="ECO:0000256" key="1">
    <source>
        <dbReference type="ARBA" id="ARBA00022729"/>
    </source>
</evidence>
<dbReference type="InterPro" id="IPR011050">
    <property type="entry name" value="Pectin_lyase_fold/virulence"/>
</dbReference>
<keyword evidence="5" id="KW-1185">Reference proteome</keyword>
<dbReference type="NCBIfam" id="TIGR01414">
    <property type="entry name" value="autotrans_barl"/>
    <property type="match status" value="1"/>
</dbReference>
<sequence length="1008" mass="100360">MLFWLALSLLSMTTRAAAQDATWLFNPVGNRFTDSGNWAPPTVPTSVATFGNSVKTLVAVDTSATVGTIAFSSAAPAYEFFTLFATLNLNGAGVVNNSANIQTFQTAAIGDRIVLQNAASGGDARFILERGTTLDISGLSSSGTNVGSIQGAGSFVLGNKMLTVGGNNLSTVVNGVISGSGGSLVKVGTGMLTLNGTNTYDNGTAIDGGTLAISRDANLGGSGGPLAFDGGTLQFNGNVNSSRSITLNTGGGTFDSNGNAITMSGNIGGNGSLTKIGTGSLTLTGTNSYAGGTSLNAGSLVVSADNNLGAATGSLAFQGGTLQLGGSFSLSNLRTVSLGIGGGTIDTNNFNLSILRGMSGTGALTKNGAGTLILGSASNFSGGTVVNGGVLQLAPGASLSASSTLTVNGGSFDLNGNSQTFAAISGAGGAISLGSGTLTTSGAVDATLGSTISGTGGLIKLGGTTLTLTGNSTFTGPTIVNAGGLVVGGSLAGAVVMNAGSLSGNGAVGGLTANAGSIMPGSSIGTLTVNGTFVQNGGTYQAEVSSSGQGDRINVGASATINGGTVQVVMQPGTYGPRTVYTLLTAAGGVNGAYSSVTGGSQFLIPTLSYDSNNVYLTLQVGGFAAAAQTATQGAVGAALDGAAGTAAGDFGNVLVTLSQLNASQIPPVLTALSGNNYAGFSTSMVQGMQLFMNNFANQTGGGGSPMSNRVALAEACDVACDSTTPPKWGAWGGALGGLGTIGAGQSVGTVTYNAGGFAAGLDRLITDNFRMGVTAGYSTGTQWVSGFDGLGRSNTFQVGLYGGFAQDKVYADGLIGYAYTQNQMWRNIAIPGLQPRTAYGKTGANQWYGQLETGYRFDLGTNANAFVTPFARLQAYTGNQNAFTETGAQSLNLSIAQQQTNSLRSVIGAQLGGSMDLGWREKLAMQLRLGWSHEYADVARPVAATLAGAPAMPFTTFGISPQRDGVVIGLSANTAIADATSIYLRYEGDISAQDSAHAITAGVRMTW</sequence>
<evidence type="ECO:0000313" key="4">
    <source>
        <dbReference type="EMBL" id="GEP60054.1"/>
    </source>
</evidence>
<dbReference type="SUPFAM" id="SSF51126">
    <property type="entry name" value="Pectin lyase-like"/>
    <property type="match status" value="1"/>
</dbReference>
<dbReference type="InterPro" id="IPR005546">
    <property type="entry name" value="Autotransporte_beta"/>
</dbReference>
<name>A0A512NM78_9HYPH</name>
<feature type="domain" description="Autotransporter" evidence="3">
    <location>
        <begin position="724"/>
        <end position="1008"/>
    </location>
</feature>
<proteinExistence type="predicted"/>
<dbReference type="GO" id="GO:0019867">
    <property type="term" value="C:outer membrane"/>
    <property type="evidence" value="ECO:0007669"/>
    <property type="project" value="InterPro"/>
</dbReference>
<dbReference type="AlphaFoldDB" id="A0A512NM78"/>
<dbReference type="InterPro" id="IPR013425">
    <property type="entry name" value="Autotrns_rpt"/>
</dbReference>
<organism evidence="4 5">
    <name type="scientific">Reyranella soli</name>
    <dbReference type="NCBI Taxonomy" id="1230389"/>
    <lineage>
        <taxon>Bacteria</taxon>
        <taxon>Pseudomonadati</taxon>
        <taxon>Pseudomonadota</taxon>
        <taxon>Alphaproteobacteria</taxon>
        <taxon>Hyphomicrobiales</taxon>
        <taxon>Reyranellaceae</taxon>
        <taxon>Reyranella</taxon>
    </lineage>
</organism>
<keyword evidence="1 2" id="KW-0732">Signal</keyword>
<dbReference type="Gene3D" id="2.160.20.20">
    <property type="match status" value="1"/>
</dbReference>
<dbReference type="InterPro" id="IPR051551">
    <property type="entry name" value="Autotransporter_adhesion"/>
</dbReference>
<feature type="signal peptide" evidence="2">
    <location>
        <begin position="1"/>
        <end position="18"/>
    </location>
</feature>
<dbReference type="Gene3D" id="2.40.128.130">
    <property type="entry name" value="Autotransporter beta-domain"/>
    <property type="match status" value="1"/>
</dbReference>
<protein>
    <recommendedName>
        <fullName evidence="3">Autotransporter domain-containing protein</fullName>
    </recommendedName>
</protein>
<comment type="caution">
    <text evidence="4">The sequence shown here is derived from an EMBL/GenBank/DDBJ whole genome shotgun (WGS) entry which is preliminary data.</text>
</comment>